<name>A0A3M8SXU3_9ACTN</name>
<protein>
    <submittedName>
        <fullName evidence="5">Amino acid ABC transporter substrate-binding protein</fullName>
    </submittedName>
</protein>
<dbReference type="InterPro" id="IPR001638">
    <property type="entry name" value="Solute-binding_3/MltF_N"/>
</dbReference>
<accession>A0A3M8SXU3</accession>
<dbReference type="PANTHER" id="PTHR35936">
    <property type="entry name" value="MEMBRANE-BOUND LYTIC MUREIN TRANSGLYCOSYLASE F"/>
    <property type="match status" value="1"/>
</dbReference>
<evidence type="ECO:0000313" key="5">
    <source>
        <dbReference type="EMBL" id="RNF85623.1"/>
    </source>
</evidence>
<feature type="signal peptide" evidence="3">
    <location>
        <begin position="1"/>
        <end position="20"/>
    </location>
</feature>
<evidence type="ECO:0000256" key="1">
    <source>
        <dbReference type="ARBA" id="ARBA00022729"/>
    </source>
</evidence>
<proteinExistence type="predicted"/>
<dbReference type="AlphaFoldDB" id="A0A3M8SXU3"/>
<evidence type="ECO:0000313" key="6">
    <source>
        <dbReference type="Proteomes" id="UP000275401"/>
    </source>
</evidence>
<evidence type="ECO:0000259" key="4">
    <source>
        <dbReference type="SMART" id="SM00062"/>
    </source>
</evidence>
<evidence type="ECO:0000256" key="2">
    <source>
        <dbReference type="SAM" id="MobiDB-lite"/>
    </source>
</evidence>
<evidence type="ECO:0000256" key="3">
    <source>
        <dbReference type="SAM" id="SignalP"/>
    </source>
</evidence>
<keyword evidence="6" id="KW-1185">Reference proteome</keyword>
<keyword evidence="1 3" id="KW-0732">Signal</keyword>
<feature type="domain" description="Solute-binding protein family 3/N-terminal" evidence="4">
    <location>
        <begin position="48"/>
        <end position="279"/>
    </location>
</feature>
<dbReference type="SMART" id="SM00062">
    <property type="entry name" value="PBPb"/>
    <property type="match status" value="1"/>
</dbReference>
<feature type="chain" id="PRO_5038874480" evidence="3">
    <location>
        <begin position="21"/>
        <end position="312"/>
    </location>
</feature>
<dbReference type="Proteomes" id="UP000275401">
    <property type="component" value="Unassembled WGS sequence"/>
</dbReference>
<dbReference type="RefSeq" id="WP_123107659.1">
    <property type="nucleotide sequence ID" value="NZ_RIBZ01000836.1"/>
</dbReference>
<comment type="caution">
    <text evidence="5">The sequence shown here is derived from an EMBL/GenBank/DDBJ whole genome shotgun (WGS) entry which is preliminary data.</text>
</comment>
<dbReference type="PROSITE" id="PS51257">
    <property type="entry name" value="PROKAR_LIPOPROTEIN"/>
    <property type="match status" value="1"/>
</dbReference>
<dbReference type="PANTHER" id="PTHR35936:SF19">
    <property type="entry name" value="AMINO-ACID-BINDING PROTEIN YXEM-RELATED"/>
    <property type="match status" value="1"/>
</dbReference>
<feature type="region of interest" description="Disordered" evidence="2">
    <location>
        <begin position="286"/>
        <end position="312"/>
    </location>
</feature>
<sequence>MARVRILLTALSVMPLLALTACGSDSDAAAPKKVSAKTAALGTIDPGVLKVAVQPYAPYTTVKDGKIVGLDGDILSYAAKKLGLTIQPETTDFAGMLAGVQSRRMDITIGGVAWTKDRQKQGLFTDPPYYSPPAMAVGSGKTYKTINDLEGLRLGTVEGYVWVKSIKAVPGAKLRAYPDANGVFDDLAAGRIDVGFLDPLIIIAAEKERSEQIKTQYLTPPTAAQVKAKPAYEYFRPYQTGFYLPKKATKLEKAISAQIDAMYKNGELTKLIKKWGGDPAQFLKPASDVAPARRGVDRPADWNAPSIGTAGQ</sequence>
<dbReference type="Pfam" id="PF00497">
    <property type="entry name" value="SBP_bac_3"/>
    <property type="match status" value="1"/>
</dbReference>
<dbReference type="EMBL" id="RIBZ01000836">
    <property type="protein sequence ID" value="RNF85623.1"/>
    <property type="molecule type" value="Genomic_DNA"/>
</dbReference>
<gene>
    <name evidence="5" type="ORF">EEJ42_43505</name>
</gene>
<reference evidence="5 6" key="1">
    <citation type="submission" date="2018-11" db="EMBL/GenBank/DDBJ databases">
        <title>The Potential of Streptomyces as Biocontrol Agents against the Tomato grey mould, Botrytis cinerea (Gray mold) Frontiers in Microbiology.</title>
        <authorList>
            <person name="Li D."/>
        </authorList>
    </citation>
    <scope>NUCLEOTIDE SEQUENCE [LARGE SCALE GENOMIC DNA]</scope>
    <source>
        <strain evidence="5 6">NEAU-LD23</strain>
    </source>
</reference>
<dbReference type="Gene3D" id="3.40.190.10">
    <property type="entry name" value="Periplasmic binding protein-like II"/>
    <property type="match status" value="2"/>
</dbReference>
<dbReference type="CDD" id="cd13530">
    <property type="entry name" value="PBP2_peptides_like"/>
    <property type="match status" value="1"/>
</dbReference>
<dbReference type="SUPFAM" id="SSF53850">
    <property type="entry name" value="Periplasmic binding protein-like II"/>
    <property type="match status" value="1"/>
</dbReference>
<organism evidence="5 6">
    <name type="scientific">Streptomyces botrytidirepellens</name>
    <dbReference type="NCBI Taxonomy" id="2486417"/>
    <lineage>
        <taxon>Bacteria</taxon>
        <taxon>Bacillati</taxon>
        <taxon>Actinomycetota</taxon>
        <taxon>Actinomycetes</taxon>
        <taxon>Kitasatosporales</taxon>
        <taxon>Streptomycetaceae</taxon>
        <taxon>Streptomyces</taxon>
    </lineage>
</organism>